<reference evidence="2" key="1">
    <citation type="journal article" date="2014" name="Genome Announc.">
        <title>Draft Genome Sequences of Three Alkaliphilic Bacillus Strains, Bacillus wakoensis JCM 9140T, Bacillus akibai JCM 9157T, and Bacillus hemicellulosilyticus JCM 9152T.</title>
        <authorList>
            <person name="Yuki M."/>
            <person name="Oshima K."/>
            <person name="Suda W."/>
            <person name="Oshida Y."/>
            <person name="Kitamura K."/>
            <person name="Iida T."/>
            <person name="Hattori M."/>
            <person name="Ohkuma M."/>
        </authorList>
    </citation>
    <scope>NUCLEOTIDE SEQUENCE [LARGE SCALE GENOMIC DNA]</scope>
    <source>
        <strain evidence="2">JCM 9152</strain>
    </source>
</reference>
<dbReference type="Pfam" id="PF06114">
    <property type="entry name" value="Peptidase_M78"/>
    <property type="match status" value="1"/>
</dbReference>
<dbReference type="Proteomes" id="UP000018895">
    <property type="component" value="Unassembled WGS sequence"/>
</dbReference>
<dbReference type="InterPro" id="IPR010359">
    <property type="entry name" value="IrrE_HExxH"/>
</dbReference>
<keyword evidence="3" id="KW-1185">Reference proteome</keyword>
<evidence type="ECO:0000313" key="3">
    <source>
        <dbReference type="Proteomes" id="UP000018895"/>
    </source>
</evidence>
<name>W4QKJ7_9BACI</name>
<feature type="domain" description="IrrE N-terminal-like" evidence="1">
    <location>
        <begin position="58"/>
        <end position="134"/>
    </location>
</feature>
<gene>
    <name evidence="2" type="ORF">JCM9152_3941</name>
</gene>
<evidence type="ECO:0000259" key="1">
    <source>
        <dbReference type="Pfam" id="PF06114"/>
    </source>
</evidence>
<proteinExistence type="predicted"/>
<accession>W4QKJ7</accession>
<dbReference type="RefSeq" id="WP_235715753.1">
    <property type="nucleotide sequence ID" value="NZ_BAUU01000036.1"/>
</dbReference>
<protein>
    <submittedName>
        <fullName evidence="2">Phage-like element PBSX protein XkdA</fullName>
    </submittedName>
</protein>
<organism evidence="2 3">
    <name type="scientific">Halalkalibacter hemicellulosilyticusJCM 9152</name>
    <dbReference type="NCBI Taxonomy" id="1236971"/>
    <lineage>
        <taxon>Bacteria</taxon>
        <taxon>Bacillati</taxon>
        <taxon>Bacillota</taxon>
        <taxon>Bacilli</taxon>
        <taxon>Bacillales</taxon>
        <taxon>Bacillaceae</taxon>
        <taxon>Halalkalibacter</taxon>
    </lineage>
</organism>
<sequence length="183" mass="22113">MNTHIEDYIYELYKTIGVKHPSDLDMMYIAKKLGVDIFYKRRAYRLDNEILLTKGTKIEEWMMFGHEVCHYLRHSGMQLNMHYLFRDLQEYQADYFAYHFCVPTFMLDDLPDISIHLIMNTFNVDYDFALRRLEMYQHKLYQTTPRKSLQPGKVYNSTLSILKQLKQQVGEEKLSYDIKRLLQ</sequence>
<dbReference type="EMBL" id="BAUU01000036">
    <property type="protein sequence ID" value="GAE32407.1"/>
    <property type="molecule type" value="Genomic_DNA"/>
</dbReference>
<evidence type="ECO:0000313" key="2">
    <source>
        <dbReference type="EMBL" id="GAE32407.1"/>
    </source>
</evidence>
<dbReference type="AlphaFoldDB" id="W4QKJ7"/>
<dbReference type="STRING" id="1236971.JCM9152_3941"/>
<comment type="caution">
    <text evidence="2">The sequence shown here is derived from an EMBL/GenBank/DDBJ whole genome shotgun (WGS) entry which is preliminary data.</text>
</comment>